<sequence length="165" mass="18359">MLDLNDSRWKLLIGGYKIPYDASIPLRALMHIDNIHDAKTIIDELFDELHHQGDVDLASYYAVPHLVSIAQIKHFIIADILSLIITIEIVRHNNIPVPNDLEHDYNNALKDIGTLGQSLINHDWDLGLAAISLAAIAISKGQTDLAHAITILEDPGTLDELLESY</sequence>
<gene>
    <name evidence="1" type="ORF">PQO05_01565</name>
</gene>
<evidence type="ECO:0000313" key="2">
    <source>
        <dbReference type="Proteomes" id="UP001216139"/>
    </source>
</evidence>
<proteinExistence type="predicted"/>
<dbReference type="EMBL" id="CP117167">
    <property type="protein sequence ID" value="WCT12617.1"/>
    <property type="molecule type" value="Genomic_DNA"/>
</dbReference>
<dbReference type="RefSeq" id="WP_273630881.1">
    <property type="nucleotide sequence ID" value="NZ_CP117167.1"/>
</dbReference>
<name>A0ABY7T8C7_9SPHI</name>
<reference evidence="1 2" key="1">
    <citation type="submission" date="2023-02" db="EMBL/GenBank/DDBJ databases">
        <title>Genome sequence of Mucilaginibacter jinjuensis strain KACC 16571.</title>
        <authorList>
            <person name="Kim S."/>
            <person name="Heo J."/>
            <person name="Kwon S.-W."/>
        </authorList>
    </citation>
    <scope>NUCLEOTIDE SEQUENCE [LARGE SCALE GENOMIC DNA]</scope>
    <source>
        <strain evidence="1 2">KACC 16571</strain>
    </source>
</reference>
<protein>
    <submittedName>
        <fullName evidence="1">Uncharacterized protein</fullName>
    </submittedName>
</protein>
<organism evidence="1 2">
    <name type="scientific">Mucilaginibacter jinjuensis</name>
    <dbReference type="NCBI Taxonomy" id="1176721"/>
    <lineage>
        <taxon>Bacteria</taxon>
        <taxon>Pseudomonadati</taxon>
        <taxon>Bacteroidota</taxon>
        <taxon>Sphingobacteriia</taxon>
        <taxon>Sphingobacteriales</taxon>
        <taxon>Sphingobacteriaceae</taxon>
        <taxon>Mucilaginibacter</taxon>
    </lineage>
</organism>
<evidence type="ECO:0000313" key="1">
    <source>
        <dbReference type="EMBL" id="WCT12617.1"/>
    </source>
</evidence>
<dbReference type="Proteomes" id="UP001216139">
    <property type="component" value="Chromosome"/>
</dbReference>
<accession>A0ABY7T8C7</accession>
<keyword evidence="2" id="KW-1185">Reference proteome</keyword>